<comment type="cofactor">
    <cofactor evidence="1">
        <name>Mg(2+)</name>
        <dbReference type="ChEBI" id="CHEBI:18420"/>
    </cofactor>
</comment>
<dbReference type="Gene3D" id="2.40.320.10">
    <property type="entry name" value="Hypothetical Protein Pfu-838710-001"/>
    <property type="match status" value="1"/>
</dbReference>
<keyword evidence="10" id="KW-0378">Hydrolase</keyword>
<evidence type="ECO:0000313" key="17">
    <source>
        <dbReference type="Proteomes" id="UP000827986"/>
    </source>
</evidence>
<dbReference type="SMART" id="SM01118">
    <property type="entry name" value="CYTH"/>
    <property type="match status" value="1"/>
</dbReference>
<comment type="catalytic activity">
    <reaction evidence="13">
        <text>thiamine triphosphate + H2O = thiamine diphosphate + phosphate + H(+)</text>
        <dbReference type="Rhea" id="RHEA:11744"/>
        <dbReference type="ChEBI" id="CHEBI:15377"/>
        <dbReference type="ChEBI" id="CHEBI:15378"/>
        <dbReference type="ChEBI" id="CHEBI:43474"/>
        <dbReference type="ChEBI" id="CHEBI:58937"/>
        <dbReference type="ChEBI" id="CHEBI:58938"/>
        <dbReference type="EC" id="3.6.1.28"/>
    </reaction>
</comment>
<gene>
    <name evidence="16" type="ORF">KIL84_009609</name>
</gene>
<dbReference type="GO" id="GO:0042357">
    <property type="term" value="P:thiamine diphosphate metabolic process"/>
    <property type="evidence" value="ECO:0007669"/>
    <property type="project" value="TreeGrafter"/>
</dbReference>
<dbReference type="OrthoDB" id="442176at2759"/>
<dbReference type="AlphaFoldDB" id="A0A9D3XML4"/>
<comment type="caution">
    <text evidence="16">The sequence shown here is derived from an EMBL/GenBank/DDBJ whole genome shotgun (WGS) entry which is preliminary data.</text>
</comment>
<feature type="region of interest" description="Disordered" evidence="14">
    <location>
        <begin position="231"/>
        <end position="290"/>
    </location>
</feature>
<dbReference type="PANTHER" id="PTHR14586:SF1">
    <property type="entry name" value="THIAMINE-TRIPHOSPHATASE"/>
    <property type="match status" value="1"/>
</dbReference>
<evidence type="ECO:0000256" key="5">
    <source>
        <dbReference type="ARBA" id="ARBA00011245"/>
    </source>
</evidence>
<dbReference type="EC" id="3.6.1.28" evidence="6"/>
<dbReference type="SUPFAM" id="SSF55154">
    <property type="entry name" value="CYTH-like phosphatases"/>
    <property type="match status" value="1"/>
</dbReference>
<dbReference type="GO" id="GO:0050333">
    <property type="term" value="F:thiamine triphosphate phosphatase activity"/>
    <property type="evidence" value="ECO:0007669"/>
    <property type="project" value="UniProtKB-EC"/>
</dbReference>
<dbReference type="InterPro" id="IPR023577">
    <property type="entry name" value="CYTH_domain"/>
</dbReference>
<evidence type="ECO:0000256" key="2">
    <source>
        <dbReference type="ARBA" id="ARBA00002106"/>
    </source>
</evidence>
<dbReference type="InterPro" id="IPR012177">
    <property type="entry name" value="ThTPase_euk"/>
</dbReference>
<reference evidence="16" key="1">
    <citation type="submission" date="2021-09" db="EMBL/GenBank/DDBJ databases">
        <title>The genome of Mauremys mutica provides insights into the evolution of semi-aquatic lifestyle.</title>
        <authorList>
            <person name="Gong S."/>
            <person name="Gao Y."/>
        </authorList>
    </citation>
    <scope>NUCLEOTIDE SEQUENCE</scope>
    <source>
        <strain evidence="16">MM-2020</strain>
        <tissue evidence="16">Muscle</tissue>
    </source>
</reference>
<feature type="region of interest" description="Disordered" evidence="14">
    <location>
        <begin position="71"/>
        <end position="92"/>
    </location>
</feature>
<dbReference type="GO" id="GO:0006772">
    <property type="term" value="P:thiamine metabolic process"/>
    <property type="evidence" value="ECO:0007669"/>
    <property type="project" value="InterPro"/>
</dbReference>
<proteinExistence type="inferred from homology"/>
<keyword evidence="9" id="KW-0479">Metal-binding</keyword>
<dbReference type="CDD" id="cd07758">
    <property type="entry name" value="ThTPase"/>
    <property type="match status" value="1"/>
</dbReference>
<organism evidence="16 17">
    <name type="scientific">Mauremys mutica</name>
    <name type="common">yellowpond turtle</name>
    <dbReference type="NCBI Taxonomy" id="74926"/>
    <lineage>
        <taxon>Eukaryota</taxon>
        <taxon>Metazoa</taxon>
        <taxon>Chordata</taxon>
        <taxon>Craniata</taxon>
        <taxon>Vertebrata</taxon>
        <taxon>Euteleostomi</taxon>
        <taxon>Archelosauria</taxon>
        <taxon>Testudinata</taxon>
        <taxon>Testudines</taxon>
        <taxon>Cryptodira</taxon>
        <taxon>Durocryptodira</taxon>
        <taxon>Testudinoidea</taxon>
        <taxon>Geoemydidae</taxon>
        <taxon>Geoemydinae</taxon>
        <taxon>Mauremys</taxon>
    </lineage>
</organism>
<comment type="similarity">
    <text evidence="4">Belongs to the ThTPase family.</text>
</comment>
<comment type="subunit">
    <text evidence="5">Monomer.</text>
</comment>
<keyword evidence="8" id="KW-0963">Cytoplasm</keyword>
<dbReference type="Proteomes" id="UP000827986">
    <property type="component" value="Unassembled WGS sequence"/>
</dbReference>
<evidence type="ECO:0000256" key="9">
    <source>
        <dbReference type="ARBA" id="ARBA00022723"/>
    </source>
</evidence>
<dbReference type="PROSITE" id="PS51707">
    <property type="entry name" value="CYTH"/>
    <property type="match status" value="1"/>
</dbReference>
<evidence type="ECO:0000256" key="4">
    <source>
        <dbReference type="ARBA" id="ARBA00008181"/>
    </source>
</evidence>
<evidence type="ECO:0000256" key="8">
    <source>
        <dbReference type="ARBA" id="ARBA00022490"/>
    </source>
</evidence>
<name>A0A9D3XML4_9SAUR</name>
<comment type="function">
    <text evidence="2">Hydrolase highly specific for thiamine triphosphate (ThTP).</text>
</comment>
<evidence type="ECO:0000256" key="13">
    <source>
        <dbReference type="ARBA" id="ARBA00048194"/>
    </source>
</evidence>
<evidence type="ECO:0000256" key="10">
    <source>
        <dbReference type="ARBA" id="ARBA00022801"/>
    </source>
</evidence>
<keyword evidence="17" id="KW-1185">Reference proteome</keyword>
<evidence type="ECO:0000256" key="1">
    <source>
        <dbReference type="ARBA" id="ARBA00001946"/>
    </source>
</evidence>
<evidence type="ECO:0000256" key="6">
    <source>
        <dbReference type="ARBA" id="ARBA00012378"/>
    </source>
</evidence>
<feature type="domain" description="CYTH" evidence="15">
    <location>
        <begin position="5"/>
        <end position="228"/>
    </location>
</feature>
<accession>A0A9D3XML4</accession>
<dbReference type="PANTHER" id="PTHR14586">
    <property type="entry name" value="THIAMINE-TRIPHOSPHATASE"/>
    <property type="match status" value="1"/>
</dbReference>
<evidence type="ECO:0000256" key="3">
    <source>
        <dbReference type="ARBA" id="ARBA00004496"/>
    </source>
</evidence>
<dbReference type="EMBL" id="JAHDVG010000467">
    <property type="protein sequence ID" value="KAH1181855.1"/>
    <property type="molecule type" value="Genomic_DNA"/>
</dbReference>
<evidence type="ECO:0000259" key="15">
    <source>
        <dbReference type="PROSITE" id="PS51707"/>
    </source>
</evidence>
<keyword evidence="12" id="KW-0007">Acetylation</keyword>
<evidence type="ECO:0000256" key="12">
    <source>
        <dbReference type="ARBA" id="ARBA00022990"/>
    </source>
</evidence>
<dbReference type="GO" id="GO:0000287">
    <property type="term" value="F:magnesium ion binding"/>
    <property type="evidence" value="ECO:0007669"/>
    <property type="project" value="TreeGrafter"/>
</dbReference>
<dbReference type="InterPro" id="IPR039582">
    <property type="entry name" value="THTPA"/>
</dbReference>
<evidence type="ECO:0000256" key="14">
    <source>
        <dbReference type="SAM" id="MobiDB-lite"/>
    </source>
</evidence>
<sequence>MPWGSIEVEAKFTAGPDTEARLAALGAALAGSSSFRDLYYDTPDLRLTRADHWLRLRQGAGWELKCPPLPPGGAALAPQPPAGGTGGVPEAAAQEPPAVATTYQELTSPRAIVGRLCGVLGVAPAPAWDQVPGAVAGLGLQEFASFGTRRRSYRLGGLRVDLDQADFGYAVAEVEALVAAQEEVPAALEEVLQLRRALGQDGATRVPGKMSVYLQRHRPRHYQALLRAGVLAGDPEPPPQGDDAAGPETLEKRGPSPVMELAGGPESEMGHPRAGGGLGMDGPPLQHSAP</sequence>
<dbReference type="InterPro" id="IPR033469">
    <property type="entry name" value="CYTH-like_dom_sf"/>
</dbReference>
<protein>
    <recommendedName>
        <fullName evidence="7">Thiamine-triphosphatase</fullName>
        <ecNumber evidence="6">3.6.1.28</ecNumber>
    </recommendedName>
</protein>
<comment type="subcellular location">
    <subcellularLocation>
        <location evidence="3">Cytoplasm</location>
    </subcellularLocation>
</comment>
<evidence type="ECO:0000256" key="7">
    <source>
        <dbReference type="ARBA" id="ARBA00020088"/>
    </source>
</evidence>
<keyword evidence="11" id="KW-0460">Magnesium</keyword>
<dbReference type="GO" id="GO:0005737">
    <property type="term" value="C:cytoplasm"/>
    <property type="evidence" value="ECO:0007669"/>
    <property type="project" value="UniProtKB-SubCell"/>
</dbReference>
<evidence type="ECO:0000256" key="11">
    <source>
        <dbReference type="ARBA" id="ARBA00022842"/>
    </source>
</evidence>
<evidence type="ECO:0000313" key="16">
    <source>
        <dbReference type="EMBL" id="KAH1181855.1"/>
    </source>
</evidence>
<dbReference type="Pfam" id="PF01928">
    <property type="entry name" value="CYTH"/>
    <property type="match status" value="2"/>
</dbReference>